<dbReference type="Proteomes" id="UP000581408">
    <property type="component" value="Unassembled WGS sequence"/>
</dbReference>
<evidence type="ECO:0000313" key="2">
    <source>
        <dbReference type="EMBL" id="MBA1835627.1"/>
    </source>
</evidence>
<organism evidence="2 3">
    <name type="scientific">Corynebacterium wankanglinii</name>
    <dbReference type="NCBI Taxonomy" id="2735136"/>
    <lineage>
        <taxon>Bacteria</taxon>
        <taxon>Bacillati</taxon>
        <taxon>Actinomycetota</taxon>
        <taxon>Actinomycetes</taxon>
        <taxon>Mycobacteriales</taxon>
        <taxon>Corynebacteriaceae</taxon>
        <taxon>Corynebacterium</taxon>
    </lineage>
</organism>
<evidence type="ECO:0000313" key="3">
    <source>
        <dbReference type="Proteomes" id="UP000581408"/>
    </source>
</evidence>
<sequence length="237" mass="25029">MITAVKYHVRRLVALLIVVLLIRAGAKALLHDAPSDPPPPEPTQTTSVAAEPRRQAASSIAQARPVEMVVPVLGLRAGFEQADCRVVDGKIDPKTMDKACALTGEGYPYALPGTDAGDIVVVAGHTGAGVNAVFNKLYDGKAEHHNVAPGDTLFLRTESSGEDWLKYTATDLHEPDKGALAGNAEIWGSGPMPGRLLTISCIQPANPLADSVRNAVVGWQLAGVVTEEEVQAAFEPR</sequence>
<dbReference type="EMBL" id="JABFEE010000007">
    <property type="protein sequence ID" value="MBA1835627.1"/>
    <property type="molecule type" value="Genomic_DNA"/>
</dbReference>
<protein>
    <recommendedName>
        <fullName evidence="4">Sortase</fullName>
    </recommendedName>
</protein>
<dbReference type="AlphaFoldDB" id="A0A838CL15"/>
<evidence type="ECO:0008006" key="4">
    <source>
        <dbReference type="Google" id="ProtNLM"/>
    </source>
</evidence>
<accession>A0A838CL15</accession>
<reference evidence="2 3" key="1">
    <citation type="submission" date="2020-05" db="EMBL/GenBank/DDBJ databases">
        <title>Descriptions of Corynebacterium xxxx sp. nov., Corynebacterium yyyy sp. nov. and Corynebacterium zzzz sp. nov.</title>
        <authorList>
            <person name="Zhang G."/>
        </authorList>
    </citation>
    <scope>NUCLEOTIDE SEQUENCE [LARGE SCALE GENOMIC DNA]</scope>
    <source>
        <strain evidence="3">zg-915</strain>
    </source>
</reference>
<evidence type="ECO:0000256" key="1">
    <source>
        <dbReference type="SAM" id="MobiDB-lite"/>
    </source>
</evidence>
<name>A0A838CL15_9CORY</name>
<proteinExistence type="predicted"/>
<comment type="caution">
    <text evidence="2">The sequence shown here is derived from an EMBL/GenBank/DDBJ whole genome shotgun (WGS) entry which is preliminary data.</text>
</comment>
<gene>
    <name evidence="2" type="ORF">HMC16_07850</name>
</gene>
<feature type="region of interest" description="Disordered" evidence="1">
    <location>
        <begin position="32"/>
        <end position="52"/>
    </location>
</feature>